<accession>A0A077PG31</accession>
<keyword evidence="1" id="KW-0812">Transmembrane</keyword>
<dbReference type="InterPro" id="IPR024399">
    <property type="entry name" value="DUF2628"/>
</dbReference>
<name>A0A077PG31_XENBV</name>
<dbReference type="EMBL" id="CBSY010000163">
    <property type="protein sequence ID" value="CDH20113.1"/>
    <property type="molecule type" value="Genomic_DNA"/>
</dbReference>
<keyword evidence="1" id="KW-0472">Membrane</keyword>
<reference evidence="2" key="1">
    <citation type="submission" date="2013-07" db="EMBL/GenBank/DDBJ databases">
        <title>Sub-species coevolution in mutualistic symbiosis.</title>
        <authorList>
            <person name="Murfin K."/>
            <person name="Klassen J."/>
            <person name="Lee M."/>
            <person name="Forst S."/>
            <person name="Stock P."/>
            <person name="Goodrich-Blair H."/>
        </authorList>
    </citation>
    <scope>NUCLEOTIDE SEQUENCE [LARGE SCALE GENOMIC DNA]</scope>
    <source>
        <strain evidence="2">Kraussei Quebec</strain>
    </source>
</reference>
<sequence>MDVSKYPEKWQERFKFFEQYSSPASKEFKVGIKNIPQKKRILININWLAFIFGIFYFLAIGLWKKGLSLFIFSILLAIGVTSISETLIYGTMPLTYIMWGFTANYAYYLKEIKGDDGWNPFKGIFTK</sequence>
<gene>
    <name evidence="2" type="ORF">XBKQ1_2450016</name>
</gene>
<dbReference type="OrthoDB" id="4727912at2"/>
<evidence type="ECO:0000313" key="2">
    <source>
        <dbReference type="EMBL" id="CDH20113.1"/>
    </source>
</evidence>
<dbReference type="HOGENOM" id="CLU_137392_1_0_6"/>
<dbReference type="RefSeq" id="WP_038249016.1">
    <property type="nucleotide sequence ID" value="NZ_CAWLZI010000229.1"/>
</dbReference>
<evidence type="ECO:0000313" key="3">
    <source>
        <dbReference type="Proteomes" id="UP000028500"/>
    </source>
</evidence>
<dbReference type="AlphaFoldDB" id="A0A077PG31"/>
<evidence type="ECO:0000256" key="1">
    <source>
        <dbReference type="SAM" id="Phobius"/>
    </source>
</evidence>
<feature type="transmembrane region" description="Helical" evidence="1">
    <location>
        <begin position="69"/>
        <end position="89"/>
    </location>
</feature>
<proteinExistence type="predicted"/>
<comment type="caution">
    <text evidence="2">The sequence shown here is derived from an EMBL/GenBank/DDBJ whole genome shotgun (WGS) entry which is preliminary data.</text>
</comment>
<feature type="transmembrane region" description="Helical" evidence="1">
    <location>
        <begin position="41"/>
        <end position="63"/>
    </location>
</feature>
<keyword evidence="1" id="KW-1133">Transmembrane helix</keyword>
<dbReference type="Pfam" id="PF10947">
    <property type="entry name" value="DUF2628"/>
    <property type="match status" value="1"/>
</dbReference>
<dbReference type="Proteomes" id="UP000028500">
    <property type="component" value="Unassembled WGS sequence"/>
</dbReference>
<protein>
    <recommendedName>
        <fullName evidence="4">DUF2628 domain-containing protein</fullName>
    </recommendedName>
</protein>
<organism evidence="2 3">
    <name type="scientific">Xenorhabdus bovienii str. kraussei Quebec</name>
    <dbReference type="NCBI Taxonomy" id="1398203"/>
    <lineage>
        <taxon>Bacteria</taxon>
        <taxon>Pseudomonadati</taxon>
        <taxon>Pseudomonadota</taxon>
        <taxon>Gammaproteobacteria</taxon>
        <taxon>Enterobacterales</taxon>
        <taxon>Morganellaceae</taxon>
        <taxon>Xenorhabdus</taxon>
    </lineage>
</organism>
<evidence type="ECO:0008006" key="4">
    <source>
        <dbReference type="Google" id="ProtNLM"/>
    </source>
</evidence>
<keyword evidence="3" id="KW-1185">Reference proteome</keyword>